<keyword evidence="9 10" id="KW-0472">Membrane</keyword>
<dbReference type="PANTHER" id="PTHR30081">
    <property type="entry name" value="PROTEIN-EXPORT MEMBRANE PROTEIN SEC"/>
    <property type="match status" value="1"/>
</dbReference>
<evidence type="ECO:0000256" key="8">
    <source>
        <dbReference type="ARBA" id="ARBA00023010"/>
    </source>
</evidence>
<dbReference type="Pfam" id="PF07549">
    <property type="entry name" value="Sec_GG"/>
    <property type="match status" value="1"/>
</dbReference>
<dbReference type="HAMAP" id="MF_01464_B">
    <property type="entry name" value="SecF_B"/>
    <property type="match status" value="1"/>
</dbReference>
<dbReference type="GO" id="GO:0006886">
    <property type="term" value="P:intracellular protein transport"/>
    <property type="evidence" value="ECO:0007669"/>
    <property type="project" value="InterPro"/>
</dbReference>
<feature type="transmembrane region" description="Helical" evidence="10">
    <location>
        <begin position="239"/>
        <end position="257"/>
    </location>
</feature>
<evidence type="ECO:0000256" key="6">
    <source>
        <dbReference type="ARBA" id="ARBA00022927"/>
    </source>
</evidence>
<dbReference type="Pfam" id="PF02355">
    <property type="entry name" value="SecD_SecF_C"/>
    <property type="match status" value="1"/>
</dbReference>
<accession>A0A382L6H0</accession>
<evidence type="ECO:0000256" key="1">
    <source>
        <dbReference type="ARBA" id="ARBA00004651"/>
    </source>
</evidence>
<keyword evidence="7 10" id="KW-1133">Transmembrane helix</keyword>
<dbReference type="InterPro" id="IPR055344">
    <property type="entry name" value="SecD_SecF_C_bact"/>
</dbReference>
<dbReference type="InterPro" id="IPR022813">
    <property type="entry name" value="SecD/SecF_arch_bac"/>
</dbReference>
<dbReference type="InterPro" id="IPR005665">
    <property type="entry name" value="SecF_bac"/>
</dbReference>
<evidence type="ECO:0000256" key="9">
    <source>
        <dbReference type="ARBA" id="ARBA00023136"/>
    </source>
</evidence>
<name>A0A382L6H0_9ZZZZ</name>
<feature type="transmembrane region" description="Helical" evidence="10">
    <location>
        <begin position="188"/>
        <end position="209"/>
    </location>
</feature>
<gene>
    <name evidence="12" type="ORF">METZ01_LOCUS284249</name>
</gene>
<organism evidence="12">
    <name type="scientific">marine metagenome</name>
    <dbReference type="NCBI Taxonomy" id="408172"/>
    <lineage>
        <taxon>unclassified sequences</taxon>
        <taxon>metagenomes</taxon>
        <taxon>ecological metagenomes</taxon>
    </lineage>
</organism>
<dbReference type="SUPFAM" id="SSF82866">
    <property type="entry name" value="Multidrug efflux transporter AcrB transmembrane domain"/>
    <property type="match status" value="1"/>
</dbReference>
<dbReference type="PRINTS" id="PR01755">
    <property type="entry name" value="SECFTRNLCASE"/>
</dbReference>
<dbReference type="EMBL" id="UINC01084596">
    <property type="protein sequence ID" value="SVC31395.1"/>
    <property type="molecule type" value="Genomic_DNA"/>
</dbReference>
<dbReference type="AlphaFoldDB" id="A0A382L6H0"/>
<dbReference type="InterPro" id="IPR022646">
    <property type="entry name" value="SecD/SecF_CS"/>
</dbReference>
<dbReference type="NCBIfam" id="TIGR00916">
    <property type="entry name" value="2A0604s01"/>
    <property type="match status" value="1"/>
</dbReference>
<dbReference type="FunFam" id="1.20.1640.10:FF:000024">
    <property type="entry name" value="Multifunctional fusion protein"/>
    <property type="match status" value="1"/>
</dbReference>
<dbReference type="GO" id="GO:0005886">
    <property type="term" value="C:plasma membrane"/>
    <property type="evidence" value="ECO:0007669"/>
    <property type="project" value="UniProtKB-SubCell"/>
</dbReference>
<dbReference type="InterPro" id="IPR022645">
    <property type="entry name" value="SecD/SecF_bac"/>
</dbReference>
<evidence type="ECO:0000256" key="4">
    <source>
        <dbReference type="ARBA" id="ARBA00022475"/>
    </source>
</evidence>
<evidence type="ECO:0000313" key="12">
    <source>
        <dbReference type="EMBL" id="SVC31395.1"/>
    </source>
</evidence>
<keyword evidence="4" id="KW-1003">Cell membrane</keyword>
<keyword evidence="3" id="KW-0813">Transport</keyword>
<dbReference type="GO" id="GO:0015450">
    <property type="term" value="F:protein-transporting ATPase activity"/>
    <property type="evidence" value="ECO:0007669"/>
    <property type="project" value="InterPro"/>
</dbReference>
<feature type="transmembrane region" description="Helical" evidence="10">
    <location>
        <begin position="161"/>
        <end position="182"/>
    </location>
</feature>
<evidence type="ECO:0000256" key="2">
    <source>
        <dbReference type="ARBA" id="ARBA00015792"/>
    </source>
</evidence>
<evidence type="ECO:0000256" key="7">
    <source>
        <dbReference type="ARBA" id="ARBA00022989"/>
    </source>
</evidence>
<dbReference type="PANTHER" id="PTHR30081:SF8">
    <property type="entry name" value="PROTEIN TRANSLOCASE SUBUNIT SECF"/>
    <property type="match status" value="1"/>
</dbReference>
<keyword evidence="5 10" id="KW-0812">Transmembrane</keyword>
<protein>
    <recommendedName>
        <fullName evidence="2">Protein translocase subunit SecF</fullName>
    </recommendedName>
</protein>
<feature type="transmembrane region" description="Helical" evidence="10">
    <location>
        <begin position="133"/>
        <end position="154"/>
    </location>
</feature>
<sequence>MFGINKIIPKESNYPFMDYRKIFIVTSLILILCSVLLLSFKGLNLGIDFKGGTLIEINTKNSDIAELRRILAPKFNDVSLQEFGNSETIIIRLQNDTNTESIETVNQVKNLINDKVSEFRRSEFVGPTISSELLWKGLQAIGFALLAILIYIWLRFEWQFGFGAVVALTHDVIFTLGILSLFNIDFSLSSIAAILTIAGYSINDSVVIFDRIRENLRKYKKLDLSDLFNLSINHPLSRTIITSLTTLIALMCLYFFGGEVIKPFAFTMIIGVIIGTYSSIFIAVPTLLIFKFRPQEEDNKLI</sequence>
<feature type="transmembrane region" description="Helical" evidence="10">
    <location>
        <begin position="21"/>
        <end position="40"/>
    </location>
</feature>
<proteinExistence type="inferred from homology"/>
<feature type="transmembrane region" description="Helical" evidence="10">
    <location>
        <begin position="263"/>
        <end position="290"/>
    </location>
</feature>
<comment type="subcellular location">
    <subcellularLocation>
        <location evidence="1">Cell membrane</location>
        <topology evidence="1">Multi-pass membrane protein</topology>
    </subcellularLocation>
</comment>
<reference evidence="12" key="1">
    <citation type="submission" date="2018-05" db="EMBL/GenBank/DDBJ databases">
        <authorList>
            <person name="Lanie J.A."/>
            <person name="Ng W.-L."/>
            <person name="Kazmierczak K.M."/>
            <person name="Andrzejewski T.M."/>
            <person name="Davidsen T.M."/>
            <person name="Wayne K.J."/>
            <person name="Tettelin H."/>
            <person name="Glass J.I."/>
            <person name="Rusch D."/>
            <person name="Podicherti R."/>
            <person name="Tsui H.-C.T."/>
            <person name="Winkler M.E."/>
        </authorList>
    </citation>
    <scope>NUCLEOTIDE SEQUENCE</scope>
</reference>
<evidence type="ECO:0000256" key="5">
    <source>
        <dbReference type="ARBA" id="ARBA00022692"/>
    </source>
</evidence>
<evidence type="ECO:0000259" key="11">
    <source>
        <dbReference type="Pfam" id="PF02355"/>
    </source>
</evidence>
<feature type="domain" description="Protein export membrane protein SecD/SecF C-terminal" evidence="11">
    <location>
        <begin position="116"/>
        <end position="291"/>
    </location>
</feature>
<dbReference type="Gene3D" id="1.20.1640.10">
    <property type="entry name" value="Multidrug efflux transporter AcrB transmembrane domain"/>
    <property type="match status" value="1"/>
</dbReference>
<dbReference type="InterPro" id="IPR048634">
    <property type="entry name" value="SecD_SecF_C"/>
</dbReference>
<keyword evidence="6" id="KW-0653">Protein transport</keyword>
<evidence type="ECO:0000256" key="3">
    <source>
        <dbReference type="ARBA" id="ARBA00022448"/>
    </source>
</evidence>
<keyword evidence="8" id="KW-0811">Translocation</keyword>
<evidence type="ECO:0000256" key="10">
    <source>
        <dbReference type="SAM" id="Phobius"/>
    </source>
</evidence>
<dbReference type="NCBIfam" id="TIGR00966">
    <property type="entry name" value="transloc_SecF"/>
    <property type="match status" value="1"/>
</dbReference>